<evidence type="ECO:0000313" key="3">
    <source>
        <dbReference type="EMBL" id="MBB5033294.1"/>
    </source>
</evidence>
<name>A0A7W7YBX3_9BACT</name>
<proteinExistence type="predicted"/>
<keyword evidence="1" id="KW-1133">Transmembrane helix</keyword>
<dbReference type="EMBL" id="JACHIG010000005">
    <property type="protein sequence ID" value="MBB5033294.1"/>
    <property type="molecule type" value="Genomic_DNA"/>
</dbReference>
<reference evidence="3 4" key="1">
    <citation type="submission" date="2020-08" db="EMBL/GenBank/DDBJ databases">
        <title>Genomic Encyclopedia of Type Strains, Phase IV (KMG-IV): sequencing the most valuable type-strain genomes for metagenomic binning, comparative biology and taxonomic classification.</title>
        <authorList>
            <person name="Goeker M."/>
        </authorList>
    </citation>
    <scope>NUCLEOTIDE SEQUENCE [LARGE SCALE GENOMIC DNA]</scope>
    <source>
        <strain evidence="3 4">DSM 12252</strain>
    </source>
</reference>
<feature type="domain" description="CAAX prenyl protease 2/Lysostaphin resistance protein A-like" evidence="2">
    <location>
        <begin position="142"/>
        <end position="233"/>
    </location>
</feature>
<organism evidence="3 4">
    <name type="scientific">Prosthecobacter vanneervenii</name>
    <dbReference type="NCBI Taxonomy" id="48466"/>
    <lineage>
        <taxon>Bacteria</taxon>
        <taxon>Pseudomonadati</taxon>
        <taxon>Verrucomicrobiota</taxon>
        <taxon>Verrucomicrobiia</taxon>
        <taxon>Verrucomicrobiales</taxon>
        <taxon>Verrucomicrobiaceae</taxon>
        <taxon>Prosthecobacter</taxon>
    </lineage>
</organism>
<dbReference type="AlphaFoldDB" id="A0A7W7YBX3"/>
<dbReference type="RefSeq" id="WP_184340204.1">
    <property type="nucleotide sequence ID" value="NZ_JACHIG010000005.1"/>
</dbReference>
<evidence type="ECO:0000259" key="2">
    <source>
        <dbReference type="Pfam" id="PF02517"/>
    </source>
</evidence>
<evidence type="ECO:0000313" key="4">
    <source>
        <dbReference type="Proteomes" id="UP000590740"/>
    </source>
</evidence>
<accession>A0A7W7YBX3</accession>
<feature type="transmembrane region" description="Helical" evidence="1">
    <location>
        <begin position="75"/>
        <end position="95"/>
    </location>
</feature>
<keyword evidence="1" id="KW-0472">Membrane</keyword>
<feature type="transmembrane region" description="Helical" evidence="1">
    <location>
        <begin position="172"/>
        <end position="195"/>
    </location>
</feature>
<comment type="caution">
    <text evidence="3">The sequence shown here is derived from an EMBL/GenBank/DDBJ whole genome shotgun (WGS) entry which is preliminary data.</text>
</comment>
<feature type="transmembrane region" description="Helical" evidence="1">
    <location>
        <begin position="223"/>
        <end position="240"/>
    </location>
</feature>
<dbReference type="GO" id="GO:0080120">
    <property type="term" value="P:CAAX-box protein maturation"/>
    <property type="evidence" value="ECO:0007669"/>
    <property type="project" value="UniProtKB-ARBA"/>
</dbReference>
<sequence length="248" mass="28677">MLSRLRSSATAAYVLPLLLFTLMGSLPGMFRINNSELPWHVRAPEHWVYPLQTILCAAVLLFFRRHYAFKPWRGLGLAFVLGIVSIAIWVAPALLRESLIRHGHEAAFWWPWLGLAERLKGFDPTIAQDSPLWFSLVVGMRFARMVLVVPFVEELFWRGFLMRYLMTEDGRFERVAFGIHRWRVFWIVTLAVMLIHNSEDYLGAFVWGALMYLVAVRTKSLGACVFMHAVGNLALGLYVMKTQQWGFW</sequence>
<evidence type="ECO:0000256" key="1">
    <source>
        <dbReference type="SAM" id="Phobius"/>
    </source>
</evidence>
<dbReference type="NCBIfam" id="TIGR03008">
    <property type="entry name" value="pepcterm_CAAX"/>
    <property type="match status" value="1"/>
</dbReference>
<keyword evidence="1" id="KW-0812">Transmembrane</keyword>
<dbReference type="InterPro" id="IPR014346">
    <property type="entry name" value="Prenyl_protease-related"/>
</dbReference>
<dbReference type="InterPro" id="IPR003675">
    <property type="entry name" value="Rce1/LyrA-like_dom"/>
</dbReference>
<protein>
    <recommendedName>
        <fullName evidence="2">CAAX prenyl protease 2/Lysostaphin resistance protein A-like domain-containing protein</fullName>
    </recommendedName>
</protein>
<dbReference type="GO" id="GO:0004175">
    <property type="term" value="F:endopeptidase activity"/>
    <property type="evidence" value="ECO:0007669"/>
    <property type="project" value="UniProtKB-ARBA"/>
</dbReference>
<feature type="transmembrane region" description="Helical" evidence="1">
    <location>
        <begin position="12"/>
        <end position="32"/>
    </location>
</feature>
<keyword evidence="4" id="KW-1185">Reference proteome</keyword>
<gene>
    <name evidence="3" type="ORF">HNQ65_002877</name>
</gene>
<dbReference type="Proteomes" id="UP000590740">
    <property type="component" value="Unassembled WGS sequence"/>
</dbReference>
<dbReference type="Pfam" id="PF02517">
    <property type="entry name" value="Rce1-like"/>
    <property type="match status" value="1"/>
</dbReference>
<feature type="transmembrane region" description="Helical" evidence="1">
    <location>
        <begin position="47"/>
        <end position="63"/>
    </location>
</feature>